<dbReference type="STRING" id="525367.HMPREF0556_12141"/>
<evidence type="ECO:0000313" key="1">
    <source>
        <dbReference type="EMBL" id="EFI83456.1"/>
    </source>
</evidence>
<name>D7UYN9_LISGR</name>
<accession>D7UYN9</accession>
<evidence type="ECO:0000313" key="2">
    <source>
        <dbReference type="Proteomes" id="UP000010119"/>
    </source>
</evidence>
<dbReference type="HOGENOM" id="CLU_3291930_0_0_9"/>
<organism evidence="1 2">
    <name type="scientific">Listeria grayi DSM 20601</name>
    <dbReference type="NCBI Taxonomy" id="525367"/>
    <lineage>
        <taxon>Bacteria</taxon>
        <taxon>Bacillati</taxon>
        <taxon>Bacillota</taxon>
        <taxon>Bacilli</taxon>
        <taxon>Bacillales</taxon>
        <taxon>Listeriaceae</taxon>
        <taxon>Listeria</taxon>
    </lineage>
</organism>
<sequence>MDKLFWMFYTKLVNKRNDIMHAGKAYFFKPIGTFIVTQGH</sequence>
<dbReference type="Proteomes" id="UP000010119">
    <property type="component" value="Unassembled WGS sequence"/>
</dbReference>
<reference evidence="1" key="1">
    <citation type="submission" date="2010-06" db="EMBL/GenBank/DDBJ databases">
        <authorList>
            <person name="Muzny D."/>
            <person name="Qin X."/>
            <person name="Buhay C."/>
            <person name="Dugan-Rocha S."/>
            <person name="Ding Y."/>
            <person name="Chen G."/>
            <person name="Hawes A."/>
            <person name="Holder M."/>
            <person name="Jhangiani S."/>
            <person name="Johnson A."/>
            <person name="Khan Z."/>
            <person name="Li Z."/>
            <person name="Liu W."/>
            <person name="Liu X."/>
            <person name="Perez L."/>
            <person name="Shen H."/>
            <person name="Wang Q."/>
            <person name="Watt J."/>
            <person name="Xi L."/>
            <person name="Xin Y."/>
            <person name="Zhou J."/>
            <person name="Deng J."/>
            <person name="Jiang H."/>
            <person name="Liu Y."/>
            <person name="Qu J."/>
            <person name="Song X.-Z."/>
            <person name="Zhang L."/>
            <person name="Villasana D."/>
            <person name="Johnson A."/>
            <person name="Liu J."/>
            <person name="Liyanage D."/>
            <person name="Lorensuhewa L."/>
            <person name="Robinson T."/>
            <person name="Song A."/>
            <person name="Song B.-B."/>
            <person name="Dinh H."/>
            <person name="Thornton R."/>
            <person name="Coyle M."/>
            <person name="Francisco L."/>
            <person name="Jackson L."/>
            <person name="Javaid M."/>
            <person name="Korchina V."/>
            <person name="Kovar C."/>
            <person name="Mata R."/>
            <person name="Mathew T."/>
            <person name="Ngo R."/>
            <person name="Nguyen L."/>
            <person name="Nguyen N."/>
            <person name="Okwuonu G."/>
            <person name="Ongeri F."/>
            <person name="Pham C."/>
            <person name="Simmons D."/>
            <person name="Wilczek-Boney K."/>
            <person name="Hale W."/>
            <person name="Jakkamsetti A."/>
            <person name="Pham P."/>
            <person name="Ruth R."/>
            <person name="San Lucas F."/>
            <person name="Warren J."/>
            <person name="Zhang J."/>
            <person name="Zhao Z."/>
            <person name="Zhou C."/>
            <person name="Zhu D."/>
            <person name="Lee S."/>
            <person name="Bess C."/>
            <person name="Blankenburg K."/>
            <person name="Forbes L."/>
            <person name="Fu Q."/>
            <person name="Gubbala S."/>
            <person name="Hirani K."/>
            <person name="Jayaseelan J.C."/>
            <person name="Lara F."/>
            <person name="Munidasa M."/>
            <person name="Palculict T."/>
            <person name="Patil S."/>
            <person name="Pu L.-L."/>
            <person name="Saada N."/>
            <person name="Tang L."/>
            <person name="Weissenberger G."/>
            <person name="Zhu Y."/>
            <person name="Hemphill L."/>
            <person name="Shang Y."/>
            <person name="Youmans B."/>
            <person name="Ayvaz T."/>
            <person name="Ross M."/>
            <person name="Santibanez J."/>
            <person name="Aqrawi P."/>
            <person name="Gross S."/>
            <person name="Joshi V."/>
            <person name="Fowler G."/>
            <person name="Nazareth L."/>
            <person name="Reid J."/>
            <person name="Worley K."/>
            <person name="Petrosino J."/>
            <person name="Highlander S."/>
            <person name="Gibbs R."/>
        </authorList>
    </citation>
    <scope>NUCLEOTIDE SEQUENCE [LARGE SCALE GENOMIC DNA]</scope>
    <source>
        <strain evidence="1">DSM 20601</strain>
    </source>
</reference>
<comment type="caution">
    <text evidence="1">The sequence shown here is derived from an EMBL/GenBank/DDBJ whole genome shotgun (WGS) entry which is preliminary data.</text>
</comment>
<keyword evidence="2" id="KW-1185">Reference proteome</keyword>
<dbReference type="AlphaFoldDB" id="D7UYN9"/>
<dbReference type="EMBL" id="ACCR02000005">
    <property type="protein sequence ID" value="EFI83456.1"/>
    <property type="molecule type" value="Genomic_DNA"/>
</dbReference>
<gene>
    <name evidence="1" type="ORF">HMPREF0556_12141</name>
</gene>
<protein>
    <submittedName>
        <fullName evidence="1">Uncharacterized protein</fullName>
    </submittedName>
</protein>
<proteinExistence type="predicted"/>